<keyword evidence="1" id="KW-0805">Transcription regulation</keyword>
<dbReference type="Gene3D" id="3.30.450.40">
    <property type="match status" value="1"/>
</dbReference>
<evidence type="ECO:0000256" key="2">
    <source>
        <dbReference type="ARBA" id="ARBA00023163"/>
    </source>
</evidence>
<proteinExistence type="predicted"/>
<gene>
    <name evidence="5" type="ORF">FOE78_09545</name>
</gene>
<dbReference type="KEGG" id="mik:FOE78_09545"/>
<protein>
    <submittedName>
        <fullName evidence="5">Helix-turn-helix domain-containing protein</fullName>
    </submittedName>
</protein>
<evidence type="ECO:0000256" key="3">
    <source>
        <dbReference type="SAM" id="MobiDB-lite"/>
    </source>
</evidence>
<keyword evidence="6" id="KW-1185">Reference proteome</keyword>
<dbReference type="AlphaFoldDB" id="A0A516PYR0"/>
<evidence type="ECO:0000313" key="5">
    <source>
        <dbReference type="EMBL" id="QDP96111.1"/>
    </source>
</evidence>
<dbReference type="InterPro" id="IPR029016">
    <property type="entry name" value="GAF-like_dom_sf"/>
</dbReference>
<dbReference type="PANTHER" id="PTHR30136:SF24">
    <property type="entry name" value="HTH-TYPE TRANSCRIPTIONAL REPRESSOR ALLR"/>
    <property type="match status" value="1"/>
</dbReference>
<reference evidence="5 6" key="1">
    <citation type="submission" date="2019-07" db="EMBL/GenBank/DDBJ databases">
        <title>Microlunatus dokdonensis sp. nov. isolated from the rhizospheric soil of the wild plant Elymus tsukushiensis.</title>
        <authorList>
            <person name="Ghim S.-Y."/>
            <person name="Hwang Y.-J."/>
            <person name="Son J.-S."/>
            <person name="Shin J.-H."/>
        </authorList>
    </citation>
    <scope>NUCLEOTIDE SEQUENCE [LARGE SCALE GENOMIC DNA]</scope>
    <source>
        <strain evidence="5 6">KUDC0627</strain>
    </source>
</reference>
<dbReference type="Proteomes" id="UP000319263">
    <property type="component" value="Chromosome"/>
</dbReference>
<sequence>MRRPARGTGMADNSTADRRSNIPGAANSQALARGLHILRMLVDEGESMTATEIGRRIGLHQSSASRILATLSEAGYVRKNEAGRFVADYGVLALASATTKLPLMQRPRPALEEFLSEHPTLTVSICMLFRDEMIYLLRAHKDRDPLVYWSGGFPLNISSPGLRLVVDLDDDDAIAILKVSRQRFGWGGRPEVVPATEEGVLAKARSLVDDDVLILSEWFHQGHIGGAIPLDTPEPHPVALAIVDERAEISPEKLTVLLHQARRVVEHSFLNPARDSNL</sequence>
<dbReference type="InterPro" id="IPR036390">
    <property type="entry name" value="WH_DNA-bd_sf"/>
</dbReference>
<accession>A0A516PYR0</accession>
<dbReference type="Pfam" id="PF09339">
    <property type="entry name" value="HTH_IclR"/>
    <property type="match status" value="1"/>
</dbReference>
<organism evidence="5 6">
    <name type="scientific">Microlunatus elymi</name>
    <dbReference type="NCBI Taxonomy" id="2596828"/>
    <lineage>
        <taxon>Bacteria</taxon>
        <taxon>Bacillati</taxon>
        <taxon>Actinomycetota</taxon>
        <taxon>Actinomycetes</taxon>
        <taxon>Propionibacteriales</taxon>
        <taxon>Propionibacteriaceae</taxon>
        <taxon>Microlunatus</taxon>
    </lineage>
</organism>
<dbReference type="InterPro" id="IPR036388">
    <property type="entry name" value="WH-like_DNA-bd_sf"/>
</dbReference>
<dbReference type="OrthoDB" id="9807558at2"/>
<dbReference type="GO" id="GO:0045892">
    <property type="term" value="P:negative regulation of DNA-templated transcription"/>
    <property type="evidence" value="ECO:0007669"/>
    <property type="project" value="TreeGrafter"/>
</dbReference>
<dbReference type="PROSITE" id="PS51077">
    <property type="entry name" value="HTH_ICLR"/>
    <property type="match status" value="1"/>
</dbReference>
<dbReference type="InterPro" id="IPR011991">
    <property type="entry name" value="ArsR-like_HTH"/>
</dbReference>
<feature type="region of interest" description="Disordered" evidence="3">
    <location>
        <begin position="1"/>
        <end position="25"/>
    </location>
</feature>
<dbReference type="Gene3D" id="1.10.10.10">
    <property type="entry name" value="Winged helix-like DNA-binding domain superfamily/Winged helix DNA-binding domain"/>
    <property type="match status" value="1"/>
</dbReference>
<evidence type="ECO:0000259" key="4">
    <source>
        <dbReference type="PROSITE" id="PS51077"/>
    </source>
</evidence>
<dbReference type="SUPFAM" id="SSF46785">
    <property type="entry name" value="Winged helix' DNA-binding domain"/>
    <property type="match status" value="1"/>
</dbReference>
<evidence type="ECO:0000313" key="6">
    <source>
        <dbReference type="Proteomes" id="UP000319263"/>
    </source>
</evidence>
<dbReference type="GO" id="GO:0003677">
    <property type="term" value="F:DNA binding"/>
    <property type="evidence" value="ECO:0007669"/>
    <property type="project" value="InterPro"/>
</dbReference>
<dbReference type="SMART" id="SM00346">
    <property type="entry name" value="HTH_ICLR"/>
    <property type="match status" value="1"/>
</dbReference>
<dbReference type="EMBL" id="CP041692">
    <property type="protein sequence ID" value="QDP96111.1"/>
    <property type="molecule type" value="Genomic_DNA"/>
</dbReference>
<dbReference type="PANTHER" id="PTHR30136">
    <property type="entry name" value="HELIX-TURN-HELIX TRANSCRIPTIONAL REGULATOR, ICLR FAMILY"/>
    <property type="match status" value="1"/>
</dbReference>
<name>A0A516PYR0_9ACTN</name>
<keyword evidence="2" id="KW-0804">Transcription</keyword>
<feature type="domain" description="HTH iclR-type" evidence="4">
    <location>
        <begin position="28"/>
        <end position="89"/>
    </location>
</feature>
<dbReference type="InterPro" id="IPR005471">
    <property type="entry name" value="Tscrpt_reg_IclR_N"/>
</dbReference>
<dbReference type="InterPro" id="IPR050707">
    <property type="entry name" value="HTH_MetabolicPath_Reg"/>
</dbReference>
<dbReference type="GO" id="GO:0003700">
    <property type="term" value="F:DNA-binding transcription factor activity"/>
    <property type="evidence" value="ECO:0007669"/>
    <property type="project" value="TreeGrafter"/>
</dbReference>
<dbReference type="SUPFAM" id="SSF55781">
    <property type="entry name" value="GAF domain-like"/>
    <property type="match status" value="1"/>
</dbReference>
<evidence type="ECO:0000256" key="1">
    <source>
        <dbReference type="ARBA" id="ARBA00023015"/>
    </source>
</evidence>
<dbReference type="CDD" id="cd00090">
    <property type="entry name" value="HTH_ARSR"/>
    <property type="match status" value="1"/>
</dbReference>